<dbReference type="InterPro" id="IPR002798">
    <property type="entry name" value="SpoIIM-like"/>
</dbReference>
<dbReference type="RefSeq" id="WP_169944749.1">
    <property type="nucleotide sequence ID" value="NZ_CP053015.1"/>
</dbReference>
<feature type="transmembrane region" description="Helical" evidence="1">
    <location>
        <begin position="191"/>
        <end position="210"/>
    </location>
</feature>
<sequence length="339" mass="36952">MANPAPIAYSTAAFRREREADWQAFEQLVQRLESGSIRRLSDDDLLALPRHYRATLSSLSLARSTSLDVALIDYLESLAMRGYFLLYGIRESRSHRFVQFFRTSWPAAVRALWKETLVIALLLVLGVAVSWSLVAHDPEWFHRLVGEDMAQGRVPGASVATLRDTVYGEPKGGGLHIFAASLFTHNSQVSITAYALGFAFGLPSMFLLMYQGLPLGSMMAVFHQAGLGLDFAAWLSIHGTTELYAAILSGAAGLKIGSAFAFPGHRSRMTAAAEAGKATGAVMIGVIIMLLCAGLLEGFGRQLIQSMTLRFAIGGTLLAFWLSYFYIPRNRLAQQAGPA</sequence>
<feature type="transmembrane region" description="Helical" evidence="1">
    <location>
        <begin position="116"/>
        <end position="134"/>
    </location>
</feature>
<dbReference type="AlphaFoldDB" id="A0A6M4AVA0"/>
<dbReference type="EMBL" id="CP053015">
    <property type="protein sequence ID" value="QJQ31999.1"/>
    <property type="molecule type" value="Genomic_DNA"/>
</dbReference>
<dbReference type="PANTHER" id="PTHR35337:SF1">
    <property type="entry name" value="SLR1478 PROTEIN"/>
    <property type="match status" value="1"/>
</dbReference>
<gene>
    <name evidence="2" type="ORF">GV829_05645</name>
</gene>
<feature type="transmembrane region" description="Helical" evidence="1">
    <location>
        <begin position="275"/>
        <end position="296"/>
    </location>
</feature>
<protein>
    <submittedName>
        <fullName evidence="2">Stage II sporulation protein M</fullName>
    </submittedName>
</protein>
<dbReference type="KEGG" id="slan:GV829_05645"/>
<feature type="transmembrane region" description="Helical" evidence="1">
    <location>
        <begin position="308"/>
        <end position="327"/>
    </location>
</feature>
<accession>A0A6M4AVA0</accession>
<organism evidence="2 3">
    <name type="scientific">Sphingomonas lacunae</name>
    <dbReference type="NCBI Taxonomy" id="2698828"/>
    <lineage>
        <taxon>Bacteria</taxon>
        <taxon>Pseudomonadati</taxon>
        <taxon>Pseudomonadota</taxon>
        <taxon>Alphaproteobacteria</taxon>
        <taxon>Sphingomonadales</taxon>
        <taxon>Sphingomonadaceae</taxon>
        <taxon>Sphingomonas</taxon>
    </lineage>
</organism>
<evidence type="ECO:0000256" key="1">
    <source>
        <dbReference type="SAM" id="Phobius"/>
    </source>
</evidence>
<proteinExistence type="predicted"/>
<dbReference type="Proteomes" id="UP000503018">
    <property type="component" value="Chromosome"/>
</dbReference>
<dbReference type="Pfam" id="PF01944">
    <property type="entry name" value="SpoIIM"/>
    <property type="match status" value="1"/>
</dbReference>
<feature type="transmembrane region" description="Helical" evidence="1">
    <location>
        <begin position="243"/>
        <end position="263"/>
    </location>
</feature>
<keyword evidence="1" id="KW-1133">Transmembrane helix</keyword>
<evidence type="ECO:0000313" key="3">
    <source>
        <dbReference type="Proteomes" id="UP000503018"/>
    </source>
</evidence>
<keyword evidence="1" id="KW-0472">Membrane</keyword>
<name>A0A6M4AVA0_9SPHN</name>
<keyword evidence="3" id="KW-1185">Reference proteome</keyword>
<keyword evidence="1" id="KW-0812">Transmembrane</keyword>
<evidence type="ECO:0000313" key="2">
    <source>
        <dbReference type="EMBL" id="QJQ31999.1"/>
    </source>
</evidence>
<reference evidence="2 3" key="1">
    <citation type="submission" date="2020-01" db="EMBL/GenBank/DDBJ databases">
        <title>Sphingomonas sp. strain CSW-10.</title>
        <authorList>
            <person name="Chen W.-M."/>
        </authorList>
    </citation>
    <scope>NUCLEOTIDE SEQUENCE [LARGE SCALE GENOMIC DNA]</scope>
    <source>
        <strain evidence="2 3">CSW-10</strain>
    </source>
</reference>
<dbReference type="PANTHER" id="PTHR35337">
    <property type="entry name" value="SLR1478 PROTEIN"/>
    <property type="match status" value="1"/>
</dbReference>